<protein>
    <submittedName>
        <fullName evidence="2">Uncharacterized protein</fullName>
    </submittedName>
</protein>
<reference evidence="2 3" key="1">
    <citation type="submission" date="2021-06" db="EMBL/GenBank/DDBJ databases">
        <title>Caerostris extrusa draft genome.</title>
        <authorList>
            <person name="Kono N."/>
            <person name="Arakawa K."/>
        </authorList>
    </citation>
    <scope>NUCLEOTIDE SEQUENCE [LARGE SCALE GENOMIC DNA]</scope>
</reference>
<evidence type="ECO:0000313" key="2">
    <source>
        <dbReference type="EMBL" id="GIY83414.1"/>
    </source>
</evidence>
<dbReference type="EMBL" id="BPLR01016382">
    <property type="protein sequence ID" value="GIY83414.1"/>
    <property type="molecule type" value="Genomic_DNA"/>
</dbReference>
<comment type="caution">
    <text evidence="2">The sequence shown here is derived from an EMBL/GenBank/DDBJ whole genome shotgun (WGS) entry which is preliminary data.</text>
</comment>
<name>A0AAV4WNI0_CAEEX</name>
<dbReference type="AlphaFoldDB" id="A0AAV4WNI0"/>
<keyword evidence="3" id="KW-1185">Reference proteome</keyword>
<organism evidence="2 3">
    <name type="scientific">Caerostris extrusa</name>
    <name type="common">Bark spider</name>
    <name type="synonym">Caerostris bankana</name>
    <dbReference type="NCBI Taxonomy" id="172846"/>
    <lineage>
        <taxon>Eukaryota</taxon>
        <taxon>Metazoa</taxon>
        <taxon>Ecdysozoa</taxon>
        <taxon>Arthropoda</taxon>
        <taxon>Chelicerata</taxon>
        <taxon>Arachnida</taxon>
        <taxon>Araneae</taxon>
        <taxon>Araneomorphae</taxon>
        <taxon>Entelegynae</taxon>
        <taxon>Araneoidea</taxon>
        <taxon>Araneidae</taxon>
        <taxon>Caerostris</taxon>
    </lineage>
</organism>
<gene>
    <name evidence="2" type="ORF">CEXT_449641</name>
</gene>
<dbReference type="Proteomes" id="UP001054945">
    <property type="component" value="Unassembled WGS sequence"/>
</dbReference>
<proteinExistence type="predicted"/>
<evidence type="ECO:0000256" key="1">
    <source>
        <dbReference type="SAM" id="MobiDB-lite"/>
    </source>
</evidence>
<sequence>MNKGNHDDEVLTYHGGEKLQLCGAVPRQTKQGADRCEISRIRSTFDPKSWKKFPENNISRPPHSNGIKRRLLR</sequence>
<feature type="region of interest" description="Disordered" evidence="1">
    <location>
        <begin position="52"/>
        <end position="73"/>
    </location>
</feature>
<accession>A0AAV4WNI0</accession>
<evidence type="ECO:0000313" key="3">
    <source>
        <dbReference type="Proteomes" id="UP001054945"/>
    </source>
</evidence>